<dbReference type="GO" id="GO:0032456">
    <property type="term" value="P:endocytic recycling"/>
    <property type="evidence" value="ECO:0007669"/>
    <property type="project" value="InterPro"/>
</dbReference>
<evidence type="ECO:0000256" key="3">
    <source>
        <dbReference type="ARBA" id="ARBA00023054"/>
    </source>
</evidence>
<proteinExistence type="predicted"/>
<keyword evidence="2" id="KW-0653">Protein transport</keyword>
<keyword evidence="3 4" id="KW-0175">Coiled coil</keyword>
<evidence type="ECO:0000256" key="1">
    <source>
        <dbReference type="ARBA" id="ARBA00022448"/>
    </source>
</evidence>
<accession>A0A7J7KSS2</accession>
<evidence type="ECO:0000313" key="9">
    <source>
        <dbReference type="Proteomes" id="UP000593567"/>
    </source>
</evidence>
<dbReference type="PANTHER" id="PTHR13258">
    <property type="entry name" value="SYNDETIN"/>
    <property type="match status" value="1"/>
</dbReference>
<dbReference type="OrthoDB" id="10263345at2759"/>
<protein>
    <submittedName>
        <fullName evidence="8">CCDC132</fullName>
    </submittedName>
</protein>
<name>A0A7J7KSS2_BUGNE</name>
<dbReference type="GO" id="GO:0000149">
    <property type="term" value="F:SNARE binding"/>
    <property type="evidence" value="ECO:0007669"/>
    <property type="project" value="TreeGrafter"/>
</dbReference>
<reference evidence="8" key="1">
    <citation type="submission" date="2020-06" db="EMBL/GenBank/DDBJ databases">
        <title>Draft genome of Bugula neritina, a colonial animal packing powerful symbionts and potential medicines.</title>
        <authorList>
            <person name="Rayko M."/>
        </authorList>
    </citation>
    <scope>NUCLEOTIDE SEQUENCE [LARGE SCALE GENOMIC DNA]</scope>
    <source>
        <strain evidence="8">Kwan_BN1</strain>
    </source>
</reference>
<feature type="coiled-coil region" evidence="4">
    <location>
        <begin position="153"/>
        <end position="180"/>
    </location>
</feature>
<dbReference type="Proteomes" id="UP000593567">
    <property type="component" value="Unassembled WGS sequence"/>
</dbReference>
<dbReference type="InterPro" id="IPR019514">
    <property type="entry name" value="Syndetin_C"/>
</dbReference>
<dbReference type="EMBL" id="VXIV02000063">
    <property type="protein sequence ID" value="KAF6041260.1"/>
    <property type="molecule type" value="Genomic_DNA"/>
</dbReference>
<dbReference type="AlphaFoldDB" id="A0A7J7KSS2"/>
<dbReference type="Pfam" id="PF10475">
    <property type="entry name" value="Vps54_N"/>
    <property type="match status" value="1"/>
</dbReference>
<feature type="domain" description="Syndetin C-terminal" evidence="6">
    <location>
        <begin position="638"/>
        <end position="870"/>
    </location>
</feature>
<dbReference type="GO" id="GO:0015031">
    <property type="term" value="P:protein transport"/>
    <property type="evidence" value="ECO:0007669"/>
    <property type="project" value="UniProtKB-KW"/>
</dbReference>
<dbReference type="InterPro" id="IPR019515">
    <property type="entry name" value="VPS54_N"/>
</dbReference>
<dbReference type="GO" id="GO:1990745">
    <property type="term" value="C:EARP complex"/>
    <property type="evidence" value="ECO:0007669"/>
    <property type="project" value="InterPro"/>
</dbReference>
<evidence type="ECO:0000256" key="5">
    <source>
        <dbReference type="SAM" id="MobiDB-lite"/>
    </source>
</evidence>
<evidence type="ECO:0000313" key="8">
    <source>
        <dbReference type="EMBL" id="KAF6041260.1"/>
    </source>
</evidence>
<dbReference type="Pfam" id="PF10474">
    <property type="entry name" value="Syndetin_C"/>
    <property type="match status" value="1"/>
</dbReference>
<feature type="region of interest" description="Disordered" evidence="5">
    <location>
        <begin position="529"/>
        <end position="552"/>
    </location>
</feature>
<comment type="caution">
    <text evidence="8">The sequence shown here is derived from an EMBL/GenBank/DDBJ whole genome shotgun (WGS) entry which is preliminary data.</text>
</comment>
<dbReference type="GO" id="GO:0005829">
    <property type="term" value="C:cytosol"/>
    <property type="evidence" value="ECO:0007669"/>
    <property type="project" value="GOC"/>
</dbReference>
<sequence>MTVFDSSEYELKKIESGVRQEQIEVRRALLKKQLKSVSKRVSELILENHPAYATELRRVMELQESLNVALDICTDSRSSLQNSRKEFTTASLLMLANHRKRQQLQGLMRSLRTIKTLQRTDVRLREMLEKEDYAGAIELGLECQKAATIFRHYKCISELNSKLQDTLEMIEEQLDIALSKTCNNFDEKHYSKVQHAYRLLGKTQTAMDQLHMHFASTIHNVAFTVVLGYAELCSGTGDGSFQKKQFSDLCKGLGDMYITHETFTPCLMGLCKALWGVLVNYHKTRAWHETNDGLSLSNSEGVLNDADSSADDNFNRKYVAQKLEHGRVRLWQEIQLKIRTFLLAIDLSNFKFNEFTQILNLVNRLISVGEEFSNSKSEQLQEAIHKQTQNYFHRYHSGCMEEVKMFLENEGWELCPVRTSFTIYQLQDFSFMRGVSSPNHLAVRTKLFAGSDAALSATSVNDVSGVADSSTTGYFSYDSSPFDEQPDEEVQEDFLATNGDDFSSDSDADVANELKADYIDEGLDSYSRSHDPYYRKPTLSRGKSREKDKQLHSPVLTNSSLTVLRQFGKYMRMMTLLEPIAFQVITSMSQLFDFYFYTVYKRFAVNKITTLKRLTDELQSNGSAVFHDVTSQGSNANLYLLSEKIVAMESLVYLAKQFENLQPHLEKIIPSSKRAFLQQFYSQTIMTISELRYPVYLSATDRLLNQEHIVGLINSVKWDIKEIMSQHNNYVEVILNEFQKFSKRLLEIGQHVPVSADVTAVLWQQCGRLAAQAFVEGYSCVKKCSAEGRALMQLDFQQFLLKFEKITGTRPVAGREYVETYIKAYYYPEDTLDTWVKDHKEYSSKQLVALVNCTPQLSKRVRQKLVFQIEEPDRDPKLMGNSPLVQLQNFAKKHRRDNSTSSRDNFN</sequence>
<gene>
    <name evidence="8" type="ORF">EB796_000422</name>
</gene>
<keyword evidence="1" id="KW-0813">Transport</keyword>
<dbReference type="InterPro" id="IPR040047">
    <property type="entry name" value="VPS50"/>
</dbReference>
<dbReference type="GO" id="GO:0042147">
    <property type="term" value="P:retrograde transport, endosome to Golgi"/>
    <property type="evidence" value="ECO:0007669"/>
    <property type="project" value="InterPro"/>
</dbReference>
<dbReference type="PANTHER" id="PTHR13258:SF0">
    <property type="entry name" value="SYNDETIN"/>
    <property type="match status" value="1"/>
</dbReference>
<evidence type="ECO:0000256" key="2">
    <source>
        <dbReference type="ARBA" id="ARBA00022927"/>
    </source>
</evidence>
<evidence type="ECO:0000259" key="6">
    <source>
        <dbReference type="Pfam" id="PF10474"/>
    </source>
</evidence>
<evidence type="ECO:0000259" key="7">
    <source>
        <dbReference type="Pfam" id="PF10475"/>
    </source>
</evidence>
<feature type="domain" description="Vacuolar protein sorting-associated protein 54 N-terminal" evidence="7">
    <location>
        <begin position="4"/>
        <end position="287"/>
    </location>
</feature>
<organism evidence="8 9">
    <name type="scientific">Bugula neritina</name>
    <name type="common">Brown bryozoan</name>
    <name type="synonym">Sertularia neritina</name>
    <dbReference type="NCBI Taxonomy" id="10212"/>
    <lineage>
        <taxon>Eukaryota</taxon>
        <taxon>Metazoa</taxon>
        <taxon>Spiralia</taxon>
        <taxon>Lophotrochozoa</taxon>
        <taxon>Bryozoa</taxon>
        <taxon>Gymnolaemata</taxon>
        <taxon>Cheilostomatida</taxon>
        <taxon>Flustrina</taxon>
        <taxon>Buguloidea</taxon>
        <taxon>Bugulidae</taxon>
        <taxon>Bugula</taxon>
    </lineage>
</organism>
<evidence type="ECO:0000256" key="4">
    <source>
        <dbReference type="SAM" id="Coils"/>
    </source>
</evidence>
<keyword evidence="9" id="KW-1185">Reference proteome</keyword>